<dbReference type="EMBL" id="CP036434">
    <property type="protein sequence ID" value="QDV06115.1"/>
    <property type="molecule type" value="Genomic_DNA"/>
</dbReference>
<evidence type="ECO:0000256" key="3">
    <source>
        <dbReference type="ARBA" id="ARBA00022553"/>
    </source>
</evidence>
<gene>
    <name evidence="6" type="primary">pksJ</name>
    <name evidence="6" type="ORF">Poly30_16200</name>
</gene>
<feature type="compositionally biased region" description="Basic and acidic residues" evidence="4">
    <location>
        <begin position="555"/>
        <end position="565"/>
    </location>
</feature>
<evidence type="ECO:0000313" key="6">
    <source>
        <dbReference type="EMBL" id="QDV06115.1"/>
    </source>
</evidence>
<dbReference type="InterPro" id="IPR045851">
    <property type="entry name" value="AMP-bd_C_sf"/>
</dbReference>
<evidence type="ECO:0000313" key="7">
    <source>
        <dbReference type="Proteomes" id="UP000320390"/>
    </source>
</evidence>
<keyword evidence="7" id="KW-1185">Reference proteome</keyword>
<dbReference type="InterPro" id="IPR036736">
    <property type="entry name" value="ACP-like_sf"/>
</dbReference>
<dbReference type="Gene3D" id="3.40.50.12780">
    <property type="entry name" value="N-terminal domain of ligase-like"/>
    <property type="match status" value="1"/>
</dbReference>
<sequence>MSDAQTLLDLLAPGRAAALGNAAQRLRFFEKPGQYRGVSVAELRSAALARLGAFQAAEVSVGSEIVMPIDDAEAFLTTFWACLFGGYIAMPLAAPTNDATCSKILDILERRGGACLAISDEGFERLTQGLEASARGALEGRRVALGEIASGAPGAPVERTPGDIAFVQYSSGSTRAPKGVIIRHGQALANLAAIQAGSKLGSSDVTFSWMPLSHDMGLVGFHLSPLFAGADQVLMPTSAFARTPLVWLQDASSAGATILSSPNFGYRHTLKALSRKGMPEGVDLSAVRLVLNGAEPISVGIAEQFLDELASVGLARTAMFPVYGLAEATLAVTFPELGAEIGGLRIVRANSGVGAAIQKTSDEEGSFIACGCGSPLPGIEVRIVGADGGSVADAHVGRVWMRGAGVTEGYYDDPEATAAAVMGEGWLDTGDLGFLSGGQLYITGRQKDLVIVSGQNFYPHDLEESLQEALGLDALRVAVAPVRRADAPEEVGVFILHRGEEAAFQETRVAAKKHLAETFGVAVDLIVPVPEIPRTTSGKVQRQRLSQQLLAGEFGDHGTASDELRPASVDGSEEGAAGRATDDRTPAGLEAMMVEACTQVLGESRFGPTDNLFEQGMSSIDLAEIHGLIEARYPKGLDIRDFFDSPTIRGLSALLAERLESGAATAAP</sequence>
<dbReference type="OrthoDB" id="219272at2"/>
<dbReference type="InterPro" id="IPR020806">
    <property type="entry name" value="PKS_PP-bd"/>
</dbReference>
<reference evidence="6 7" key="1">
    <citation type="submission" date="2019-02" db="EMBL/GenBank/DDBJ databases">
        <title>Deep-cultivation of Planctomycetes and their phenomic and genomic characterization uncovers novel biology.</title>
        <authorList>
            <person name="Wiegand S."/>
            <person name="Jogler M."/>
            <person name="Boedeker C."/>
            <person name="Pinto D."/>
            <person name="Vollmers J."/>
            <person name="Rivas-Marin E."/>
            <person name="Kohn T."/>
            <person name="Peeters S.H."/>
            <person name="Heuer A."/>
            <person name="Rast P."/>
            <person name="Oberbeckmann S."/>
            <person name="Bunk B."/>
            <person name="Jeske O."/>
            <person name="Meyerdierks A."/>
            <person name="Storesund J.E."/>
            <person name="Kallscheuer N."/>
            <person name="Luecker S."/>
            <person name="Lage O.M."/>
            <person name="Pohl T."/>
            <person name="Merkel B.J."/>
            <person name="Hornburger P."/>
            <person name="Mueller R.-W."/>
            <person name="Bruemmer F."/>
            <person name="Labrenz M."/>
            <person name="Spormann A.M."/>
            <person name="Op den Camp H."/>
            <person name="Overmann J."/>
            <person name="Amann R."/>
            <person name="Jetten M.S.M."/>
            <person name="Mascher T."/>
            <person name="Medema M.H."/>
            <person name="Devos D.P."/>
            <person name="Kaster A.-K."/>
            <person name="Ovreas L."/>
            <person name="Rohde M."/>
            <person name="Galperin M.Y."/>
            <person name="Jogler C."/>
        </authorList>
    </citation>
    <scope>NUCLEOTIDE SEQUENCE [LARGE SCALE GENOMIC DNA]</scope>
    <source>
        <strain evidence="6 7">Poly30</strain>
    </source>
</reference>
<dbReference type="Pfam" id="PF00501">
    <property type="entry name" value="AMP-binding"/>
    <property type="match status" value="1"/>
</dbReference>
<evidence type="ECO:0000259" key="5">
    <source>
        <dbReference type="PROSITE" id="PS50075"/>
    </source>
</evidence>
<dbReference type="GO" id="GO:0070566">
    <property type="term" value="F:adenylyltransferase activity"/>
    <property type="evidence" value="ECO:0007669"/>
    <property type="project" value="TreeGrafter"/>
</dbReference>
<dbReference type="Pfam" id="PF00550">
    <property type="entry name" value="PP-binding"/>
    <property type="match status" value="1"/>
</dbReference>
<dbReference type="Gene3D" id="3.30.300.30">
    <property type="match status" value="1"/>
</dbReference>
<dbReference type="RefSeq" id="WP_145196021.1">
    <property type="nucleotide sequence ID" value="NZ_CP036434.1"/>
</dbReference>
<keyword evidence="2" id="KW-0596">Phosphopantetheine</keyword>
<proteinExistence type="inferred from homology"/>
<dbReference type="PANTHER" id="PTHR22754:SF32">
    <property type="entry name" value="DISCO-INTERACTING PROTEIN 2"/>
    <property type="match status" value="1"/>
</dbReference>
<dbReference type="SUPFAM" id="SSF56801">
    <property type="entry name" value="Acetyl-CoA synthetase-like"/>
    <property type="match status" value="1"/>
</dbReference>
<dbReference type="SMART" id="SM00823">
    <property type="entry name" value="PKS_PP"/>
    <property type="match status" value="1"/>
</dbReference>
<feature type="region of interest" description="Disordered" evidence="4">
    <location>
        <begin position="555"/>
        <end position="583"/>
    </location>
</feature>
<name>A0A518EPV0_9BACT</name>
<dbReference type="InterPro" id="IPR009081">
    <property type="entry name" value="PP-bd_ACP"/>
</dbReference>
<dbReference type="SUPFAM" id="SSF47336">
    <property type="entry name" value="ACP-like"/>
    <property type="match status" value="1"/>
</dbReference>
<dbReference type="GO" id="GO:0005886">
    <property type="term" value="C:plasma membrane"/>
    <property type="evidence" value="ECO:0007669"/>
    <property type="project" value="TreeGrafter"/>
</dbReference>
<dbReference type="InterPro" id="IPR042099">
    <property type="entry name" value="ANL_N_sf"/>
</dbReference>
<dbReference type="GO" id="GO:0031177">
    <property type="term" value="F:phosphopantetheine binding"/>
    <property type="evidence" value="ECO:0007669"/>
    <property type="project" value="InterPro"/>
</dbReference>
<keyword evidence="3" id="KW-0597">Phosphoprotein</keyword>
<evidence type="ECO:0000256" key="2">
    <source>
        <dbReference type="ARBA" id="ARBA00022450"/>
    </source>
</evidence>
<comment type="similarity">
    <text evidence="1">Belongs to the ATP-dependent AMP-binding enzyme family.</text>
</comment>
<protein>
    <submittedName>
        <fullName evidence="6">Polyketide synthase PksJ</fullName>
    </submittedName>
</protein>
<dbReference type="Gene3D" id="1.10.1200.10">
    <property type="entry name" value="ACP-like"/>
    <property type="match status" value="1"/>
</dbReference>
<dbReference type="PANTHER" id="PTHR22754">
    <property type="entry name" value="DISCO-INTERACTING PROTEIN 2 DIP2 -RELATED"/>
    <property type="match status" value="1"/>
</dbReference>
<feature type="domain" description="Carrier" evidence="5">
    <location>
        <begin position="584"/>
        <end position="659"/>
    </location>
</feature>
<accession>A0A518EPV0</accession>
<evidence type="ECO:0000256" key="1">
    <source>
        <dbReference type="ARBA" id="ARBA00006432"/>
    </source>
</evidence>
<dbReference type="InterPro" id="IPR000873">
    <property type="entry name" value="AMP-dep_synth/lig_dom"/>
</dbReference>
<evidence type="ECO:0000256" key="4">
    <source>
        <dbReference type="SAM" id="MobiDB-lite"/>
    </source>
</evidence>
<organism evidence="6 7">
    <name type="scientific">Saltatorellus ferox</name>
    <dbReference type="NCBI Taxonomy" id="2528018"/>
    <lineage>
        <taxon>Bacteria</taxon>
        <taxon>Pseudomonadati</taxon>
        <taxon>Planctomycetota</taxon>
        <taxon>Planctomycetia</taxon>
        <taxon>Planctomycetia incertae sedis</taxon>
        <taxon>Saltatorellus</taxon>
    </lineage>
</organism>
<dbReference type="Proteomes" id="UP000320390">
    <property type="component" value="Chromosome"/>
</dbReference>
<dbReference type="GO" id="GO:0006633">
    <property type="term" value="P:fatty acid biosynthetic process"/>
    <property type="evidence" value="ECO:0007669"/>
    <property type="project" value="TreeGrafter"/>
</dbReference>
<dbReference type="AlphaFoldDB" id="A0A518EPV0"/>
<dbReference type="PROSITE" id="PS50075">
    <property type="entry name" value="CARRIER"/>
    <property type="match status" value="1"/>
</dbReference>